<dbReference type="SMART" id="SM00700">
    <property type="entry name" value="JHBP"/>
    <property type="match status" value="1"/>
</dbReference>
<evidence type="ECO:0000256" key="3">
    <source>
        <dbReference type="ARBA" id="ARBA00060902"/>
    </source>
</evidence>
<dbReference type="GO" id="GO:0007623">
    <property type="term" value="P:circadian rhythm"/>
    <property type="evidence" value="ECO:0007669"/>
    <property type="project" value="UniProtKB-ARBA"/>
</dbReference>
<dbReference type="InterPro" id="IPR038606">
    <property type="entry name" value="To_sf"/>
</dbReference>
<evidence type="ECO:0000313" key="5">
    <source>
        <dbReference type="Proteomes" id="UP001461498"/>
    </source>
</evidence>
<comment type="caution">
    <text evidence="4">The sequence shown here is derived from an EMBL/GenBank/DDBJ whole genome shotgun (WGS) entry which is preliminary data.</text>
</comment>
<dbReference type="AlphaFoldDB" id="A0AAW1CFV4"/>
<reference evidence="4 5" key="1">
    <citation type="submission" date="2022-12" db="EMBL/GenBank/DDBJ databases">
        <title>Chromosome-level genome assembly of true bugs.</title>
        <authorList>
            <person name="Ma L."/>
            <person name="Li H."/>
        </authorList>
    </citation>
    <scope>NUCLEOTIDE SEQUENCE [LARGE SCALE GENOMIC DNA]</scope>
    <source>
        <strain evidence="4">Lab_2022b</strain>
    </source>
</reference>
<dbReference type="GO" id="GO:0005615">
    <property type="term" value="C:extracellular space"/>
    <property type="evidence" value="ECO:0007669"/>
    <property type="project" value="TreeGrafter"/>
</dbReference>
<gene>
    <name evidence="4" type="ORF">O3M35_012805</name>
</gene>
<dbReference type="PANTHER" id="PTHR11008:SF41">
    <property type="entry name" value="RE70318P"/>
    <property type="match status" value="1"/>
</dbReference>
<dbReference type="EMBL" id="JAPXFL010000022">
    <property type="protein sequence ID" value="KAK9497011.1"/>
    <property type="molecule type" value="Genomic_DNA"/>
</dbReference>
<evidence type="ECO:0000256" key="1">
    <source>
        <dbReference type="ARBA" id="ARBA00022729"/>
    </source>
</evidence>
<dbReference type="InterPro" id="IPR010562">
    <property type="entry name" value="Haemolymph_juvenile_hormone-bd"/>
</dbReference>
<keyword evidence="2" id="KW-0090">Biological rhythms</keyword>
<evidence type="ECO:0000256" key="2">
    <source>
        <dbReference type="ARBA" id="ARBA00023108"/>
    </source>
</evidence>
<evidence type="ECO:0008006" key="6">
    <source>
        <dbReference type="Google" id="ProtNLM"/>
    </source>
</evidence>
<comment type="similarity">
    <text evidence="3">Belongs to the TO family.</text>
</comment>
<dbReference type="Gene3D" id="3.15.10.30">
    <property type="entry name" value="Haemolymph juvenile hormone binding protein"/>
    <property type="match status" value="1"/>
</dbReference>
<dbReference type="FunFam" id="3.15.10.30:FF:000001">
    <property type="entry name" value="Takeout-like protein 1"/>
    <property type="match status" value="1"/>
</dbReference>
<organism evidence="4 5">
    <name type="scientific">Rhynocoris fuscipes</name>
    <dbReference type="NCBI Taxonomy" id="488301"/>
    <lineage>
        <taxon>Eukaryota</taxon>
        <taxon>Metazoa</taxon>
        <taxon>Ecdysozoa</taxon>
        <taxon>Arthropoda</taxon>
        <taxon>Hexapoda</taxon>
        <taxon>Insecta</taxon>
        <taxon>Pterygota</taxon>
        <taxon>Neoptera</taxon>
        <taxon>Paraneoptera</taxon>
        <taxon>Hemiptera</taxon>
        <taxon>Heteroptera</taxon>
        <taxon>Panheteroptera</taxon>
        <taxon>Cimicomorpha</taxon>
        <taxon>Reduviidae</taxon>
        <taxon>Harpactorinae</taxon>
        <taxon>Harpactorini</taxon>
        <taxon>Rhynocoris</taxon>
    </lineage>
</organism>
<dbReference type="PANTHER" id="PTHR11008">
    <property type="entry name" value="PROTEIN TAKEOUT-LIKE PROTEIN"/>
    <property type="match status" value="1"/>
</dbReference>
<evidence type="ECO:0000313" key="4">
    <source>
        <dbReference type="EMBL" id="KAK9497011.1"/>
    </source>
</evidence>
<dbReference type="Proteomes" id="UP001461498">
    <property type="component" value="Unassembled WGS sequence"/>
</dbReference>
<keyword evidence="5" id="KW-1185">Reference proteome</keyword>
<dbReference type="Pfam" id="PF06585">
    <property type="entry name" value="JHBP"/>
    <property type="match status" value="1"/>
</dbReference>
<name>A0AAW1CFV4_9HEMI</name>
<sequence>MKPLLKKGIPELRIPSLNPMVVPKVSVKQGSGPVSLDSTFTDLKINGITDYTIENVRADLDKYQIDFDAKLPYMYNVGDYKIEGKILVLPISGSGDSWSNYTDVTIKATLKGSKEVKQNKNYFKVDRFDFDLNVGKAIIHFNNLFNGNKELGDAMNKFMSENWEAVYKELKPVVNEAVSAILKDVAEKVFSKFPMDELFA</sequence>
<proteinExistence type="inferred from homology"/>
<accession>A0AAW1CFV4</accession>
<protein>
    <recommendedName>
        <fullName evidence="6">Protein takeout</fullName>
    </recommendedName>
</protein>
<keyword evidence="1" id="KW-0732">Signal</keyword>